<accession>A0A392Q1Q6</accession>
<evidence type="ECO:0000313" key="2">
    <source>
        <dbReference type="Proteomes" id="UP000265520"/>
    </source>
</evidence>
<keyword evidence="2" id="KW-1185">Reference proteome</keyword>
<organism evidence="1 2">
    <name type="scientific">Trifolium medium</name>
    <dbReference type="NCBI Taxonomy" id="97028"/>
    <lineage>
        <taxon>Eukaryota</taxon>
        <taxon>Viridiplantae</taxon>
        <taxon>Streptophyta</taxon>
        <taxon>Embryophyta</taxon>
        <taxon>Tracheophyta</taxon>
        <taxon>Spermatophyta</taxon>
        <taxon>Magnoliopsida</taxon>
        <taxon>eudicotyledons</taxon>
        <taxon>Gunneridae</taxon>
        <taxon>Pentapetalae</taxon>
        <taxon>rosids</taxon>
        <taxon>fabids</taxon>
        <taxon>Fabales</taxon>
        <taxon>Fabaceae</taxon>
        <taxon>Papilionoideae</taxon>
        <taxon>50 kb inversion clade</taxon>
        <taxon>NPAAA clade</taxon>
        <taxon>Hologalegina</taxon>
        <taxon>IRL clade</taxon>
        <taxon>Trifolieae</taxon>
        <taxon>Trifolium</taxon>
    </lineage>
</organism>
<feature type="non-terminal residue" evidence="1">
    <location>
        <position position="112"/>
    </location>
</feature>
<proteinExistence type="predicted"/>
<dbReference type="AlphaFoldDB" id="A0A392Q1Q6"/>
<dbReference type="Proteomes" id="UP000265520">
    <property type="component" value="Unassembled WGS sequence"/>
</dbReference>
<name>A0A392Q1Q6_9FABA</name>
<reference evidence="1 2" key="1">
    <citation type="journal article" date="2018" name="Front. Plant Sci.">
        <title>Red Clover (Trifolium pratense) and Zigzag Clover (T. medium) - A Picture of Genomic Similarities and Differences.</title>
        <authorList>
            <person name="Dluhosova J."/>
            <person name="Istvanek J."/>
            <person name="Nedelnik J."/>
            <person name="Repkova J."/>
        </authorList>
    </citation>
    <scope>NUCLEOTIDE SEQUENCE [LARGE SCALE GENOMIC DNA]</scope>
    <source>
        <strain evidence="2">cv. 10/8</strain>
        <tissue evidence="1">Leaf</tissue>
    </source>
</reference>
<dbReference type="EMBL" id="LXQA010107182">
    <property type="protein sequence ID" value="MCI17822.1"/>
    <property type="molecule type" value="Genomic_DNA"/>
</dbReference>
<evidence type="ECO:0000313" key="1">
    <source>
        <dbReference type="EMBL" id="MCI17822.1"/>
    </source>
</evidence>
<protein>
    <submittedName>
        <fullName evidence="1">Uncharacterized protein</fullName>
    </submittedName>
</protein>
<comment type="caution">
    <text evidence="1">The sequence shown here is derived from an EMBL/GenBank/DDBJ whole genome shotgun (WGS) entry which is preliminary data.</text>
</comment>
<sequence>MRPGVADAAGSLGMSWTCLYCLSKRSGCPNVPYNVDVEANFNSITETNSQDIMENIIVDKQPLENNFLKTNIYEDAPLKLSFDETLVDMEKNVVDSLSFMKQAVSTCVNPAE</sequence>